<keyword evidence="2" id="KW-0472">Membrane</keyword>
<comment type="similarity">
    <text evidence="1">Belongs to the nematode receptor-like protein sre family.</text>
</comment>
<accession>A0A914WKG9</accession>
<sequence length="141" mass="15753">MRLLSIRYQLQENVKTTKLMIPISASNFIIFAFSIIIIRVFTGNLTESAALTASAAHTIVIIAPWIELTILAMPLFICTFFCVSFVYSPTIRATILRLIGRGNRNSSRTAVVAAAEVADARNIYFRQLQEQWQGPVAMRSV</sequence>
<dbReference type="AlphaFoldDB" id="A0A914WKG9"/>
<dbReference type="Proteomes" id="UP000887566">
    <property type="component" value="Unplaced"/>
</dbReference>
<keyword evidence="2" id="KW-1133">Transmembrane helix</keyword>
<dbReference type="WBParaSite" id="PSAMB.scaffold452size50529.g5914.t1">
    <property type="protein sequence ID" value="PSAMB.scaffold452size50529.g5914.t1"/>
    <property type="gene ID" value="PSAMB.scaffold452size50529.g5914"/>
</dbReference>
<name>A0A914WKG9_9BILA</name>
<organism evidence="3 4">
    <name type="scientific">Plectus sambesii</name>
    <dbReference type="NCBI Taxonomy" id="2011161"/>
    <lineage>
        <taxon>Eukaryota</taxon>
        <taxon>Metazoa</taxon>
        <taxon>Ecdysozoa</taxon>
        <taxon>Nematoda</taxon>
        <taxon>Chromadorea</taxon>
        <taxon>Plectida</taxon>
        <taxon>Plectina</taxon>
        <taxon>Plectoidea</taxon>
        <taxon>Plectidae</taxon>
        <taxon>Plectus</taxon>
    </lineage>
</organism>
<dbReference type="GO" id="GO:0007606">
    <property type="term" value="P:sensory perception of chemical stimulus"/>
    <property type="evidence" value="ECO:0007669"/>
    <property type="project" value="InterPro"/>
</dbReference>
<dbReference type="GO" id="GO:0016020">
    <property type="term" value="C:membrane"/>
    <property type="evidence" value="ECO:0007669"/>
    <property type="project" value="InterPro"/>
</dbReference>
<evidence type="ECO:0000256" key="1">
    <source>
        <dbReference type="ARBA" id="ARBA00006803"/>
    </source>
</evidence>
<evidence type="ECO:0000256" key="2">
    <source>
        <dbReference type="SAM" id="Phobius"/>
    </source>
</evidence>
<evidence type="ECO:0000313" key="4">
    <source>
        <dbReference type="WBParaSite" id="PSAMB.scaffold452size50529.g5914.t1"/>
    </source>
</evidence>
<reference evidence="4" key="1">
    <citation type="submission" date="2022-11" db="UniProtKB">
        <authorList>
            <consortium name="WormBaseParasite"/>
        </authorList>
    </citation>
    <scope>IDENTIFICATION</scope>
</reference>
<keyword evidence="2" id="KW-0812">Transmembrane</keyword>
<feature type="transmembrane region" description="Helical" evidence="2">
    <location>
        <begin position="62"/>
        <end position="87"/>
    </location>
</feature>
<evidence type="ECO:0000313" key="3">
    <source>
        <dbReference type="Proteomes" id="UP000887566"/>
    </source>
</evidence>
<protein>
    <submittedName>
        <fullName evidence="4">G protein-coupled receptor</fullName>
    </submittedName>
</protein>
<dbReference type="Pfam" id="PF03125">
    <property type="entry name" value="Sre"/>
    <property type="match status" value="1"/>
</dbReference>
<proteinExistence type="inferred from homology"/>
<dbReference type="InterPro" id="IPR004151">
    <property type="entry name" value="7TM_GPCR_serpentine_rcpt_Sre"/>
</dbReference>
<keyword evidence="3" id="KW-1185">Reference proteome</keyword>
<feature type="transmembrane region" description="Helical" evidence="2">
    <location>
        <begin position="21"/>
        <end position="42"/>
    </location>
</feature>